<dbReference type="InterPro" id="IPR007854">
    <property type="entry name" value="Fip1_dom"/>
</dbReference>
<evidence type="ECO:0000256" key="2">
    <source>
        <dbReference type="ARBA" id="ARBA00007459"/>
    </source>
</evidence>
<keyword evidence="8" id="KW-1185">Reference proteome</keyword>
<evidence type="ECO:0000256" key="3">
    <source>
        <dbReference type="ARBA" id="ARBA00022664"/>
    </source>
</evidence>
<dbReference type="PANTHER" id="PTHR13484">
    <property type="entry name" value="FIP1-LIKE 1 PROTEIN"/>
    <property type="match status" value="1"/>
</dbReference>
<evidence type="ECO:0000256" key="4">
    <source>
        <dbReference type="ARBA" id="ARBA00023242"/>
    </source>
</evidence>
<dbReference type="AlphaFoldDB" id="A0A9P7Z866"/>
<dbReference type="Proteomes" id="UP000887226">
    <property type="component" value="Unassembled WGS sequence"/>
</dbReference>
<dbReference type="EMBL" id="MU253783">
    <property type="protein sequence ID" value="KAG9247087.1"/>
    <property type="molecule type" value="Genomic_DNA"/>
</dbReference>
<evidence type="ECO:0000313" key="7">
    <source>
        <dbReference type="EMBL" id="KAG9247087.1"/>
    </source>
</evidence>
<feature type="compositionally biased region" description="Basic and acidic residues" evidence="5">
    <location>
        <begin position="12"/>
        <end position="40"/>
    </location>
</feature>
<evidence type="ECO:0000256" key="1">
    <source>
        <dbReference type="ARBA" id="ARBA00004123"/>
    </source>
</evidence>
<feature type="compositionally biased region" description="Basic residues" evidence="5">
    <location>
        <begin position="280"/>
        <end position="291"/>
    </location>
</feature>
<dbReference type="PANTHER" id="PTHR13484:SF0">
    <property type="entry name" value="PRE-MRNA 3'-END-PROCESSING FACTOR FIP1"/>
    <property type="match status" value="1"/>
</dbReference>
<feature type="compositionally biased region" description="Gly residues" evidence="5">
    <location>
        <begin position="236"/>
        <end position="258"/>
    </location>
</feature>
<dbReference type="InterPro" id="IPR051187">
    <property type="entry name" value="Pre-mRNA_3'-end_processing_reg"/>
</dbReference>
<protein>
    <submittedName>
        <fullName evidence="7">Fip1 motif-domain-containing protein</fullName>
    </submittedName>
</protein>
<dbReference type="OrthoDB" id="1917198at2759"/>
<feature type="compositionally biased region" description="Acidic residues" evidence="5">
    <location>
        <begin position="1"/>
        <end position="11"/>
    </location>
</feature>
<dbReference type="GO" id="GO:0005847">
    <property type="term" value="C:mRNA cleavage and polyadenylation specificity factor complex"/>
    <property type="evidence" value="ECO:0007669"/>
    <property type="project" value="TreeGrafter"/>
</dbReference>
<dbReference type="GO" id="GO:0006397">
    <property type="term" value="P:mRNA processing"/>
    <property type="evidence" value="ECO:0007669"/>
    <property type="project" value="UniProtKB-KW"/>
</dbReference>
<comment type="subcellular location">
    <subcellularLocation>
        <location evidence="1">Nucleus</location>
    </subcellularLocation>
</comment>
<name>A0A9P7Z866_9HELO</name>
<feature type="domain" description="Pre-mRNA polyadenylation factor Fip1" evidence="6">
    <location>
        <begin position="132"/>
        <end position="166"/>
    </location>
</feature>
<dbReference type="Pfam" id="PF05182">
    <property type="entry name" value="Fip1"/>
    <property type="match status" value="1"/>
</dbReference>
<keyword evidence="4" id="KW-0539">Nucleus</keyword>
<organism evidence="7 8">
    <name type="scientific">Calycina marina</name>
    <dbReference type="NCBI Taxonomy" id="1763456"/>
    <lineage>
        <taxon>Eukaryota</taxon>
        <taxon>Fungi</taxon>
        <taxon>Dikarya</taxon>
        <taxon>Ascomycota</taxon>
        <taxon>Pezizomycotina</taxon>
        <taxon>Leotiomycetes</taxon>
        <taxon>Helotiales</taxon>
        <taxon>Pezizellaceae</taxon>
        <taxon>Calycina</taxon>
    </lineage>
</organism>
<feature type="region of interest" description="Disordered" evidence="5">
    <location>
        <begin position="224"/>
        <end position="291"/>
    </location>
</feature>
<gene>
    <name evidence="7" type="ORF">BJ878DRAFT_494395</name>
</gene>
<keyword evidence="3" id="KW-0507">mRNA processing</keyword>
<feature type="compositionally biased region" description="Low complexity" evidence="5">
    <location>
        <begin position="259"/>
        <end position="277"/>
    </location>
</feature>
<comment type="caution">
    <text evidence="7">The sequence shown here is derived from an EMBL/GenBank/DDBJ whole genome shotgun (WGS) entry which is preliminary data.</text>
</comment>
<reference evidence="7" key="1">
    <citation type="journal article" date="2021" name="IMA Fungus">
        <title>Genomic characterization of three marine fungi, including Emericellopsis atlantica sp. nov. with signatures of a generalist lifestyle and marine biomass degradation.</title>
        <authorList>
            <person name="Hagestad O.C."/>
            <person name="Hou L."/>
            <person name="Andersen J.H."/>
            <person name="Hansen E.H."/>
            <person name="Altermark B."/>
            <person name="Li C."/>
            <person name="Kuhnert E."/>
            <person name="Cox R.J."/>
            <person name="Crous P.W."/>
            <person name="Spatafora J.W."/>
            <person name="Lail K."/>
            <person name="Amirebrahimi M."/>
            <person name="Lipzen A."/>
            <person name="Pangilinan J."/>
            <person name="Andreopoulos W."/>
            <person name="Hayes R.D."/>
            <person name="Ng V."/>
            <person name="Grigoriev I.V."/>
            <person name="Jackson S.A."/>
            <person name="Sutton T.D.S."/>
            <person name="Dobson A.D.W."/>
            <person name="Rama T."/>
        </authorList>
    </citation>
    <scope>NUCLEOTIDE SEQUENCE</scope>
    <source>
        <strain evidence="7">TRa3180A</strain>
    </source>
</reference>
<comment type="similarity">
    <text evidence="2">Belongs to the FIP1 family.</text>
</comment>
<evidence type="ECO:0000259" key="6">
    <source>
        <dbReference type="Pfam" id="PF05182"/>
    </source>
</evidence>
<accession>A0A9P7Z866</accession>
<proteinExistence type="inferred from homology"/>
<feature type="compositionally biased region" description="Basic and acidic residues" evidence="5">
    <location>
        <begin position="84"/>
        <end position="95"/>
    </location>
</feature>
<feature type="region of interest" description="Disordered" evidence="5">
    <location>
        <begin position="1"/>
        <end position="103"/>
    </location>
</feature>
<sequence length="291" mass="31663">MDVDDEDDFYSGEERGEETTDKPTTDEASPKPIEKPTKEGDAEDGEEYEEEEDSDSDIEIVTESKDAPKHVYNKAPPSRNPPVEAEKPAKKDPFFKKSPTPAHKIDVDAKPIFEPAGKPITQVIIDEDLPENDKPWRKPGADISDYFNYGFDEFTWALYAAKQEAIKTDSQNSKKMFDDMTMMFNMGSMPAMTAMPGMPGAGGADVGMPPEMQAMMQQMMAGGIDPSQMDPSMFGGAQGGSGQGGGSQGFGAQGGGFNQGQNNYGGYDQGQQQQQQGHRGGFRGRGRGRGW</sequence>
<feature type="compositionally biased region" description="Acidic residues" evidence="5">
    <location>
        <begin position="41"/>
        <end position="60"/>
    </location>
</feature>
<evidence type="ECO:0000313" key="8">
    <source>
        <dbReference type="Proteomes" id="UP000887226"/>
    </source>
</evidence>
<evidence type="ECO:0000256" key="5">
    <source>
        <dbReference type="SAM" id="MobiDB-lite"/>
    </source>
</evidence>